<proteinExistence type="predicted"/>
<sequence>MPALVETMFSVREKPWHGLGTIVAEAPDSQEALRLAGLDWNVVQKDIVTADGRDYIPGFKANVRDRDNSVLGIVTDRYKVVQNKEAFAFTDALLGEGVRYETAGSLQSGRRTWILARLPHQYIINGEEITPYLVFMNSHDGSAAIKVAMTPVRVVCNNTLNLALSTAKRSWSCHHTGDIQGKMEDARNTLLYAGQYMAELGKSFEILQQMKLRDQKVMEYIEMLLPVREDATPLQRKNIQKLRDDMKQRYFDAPDLMHTEKSAYRFINAVSDFATHTKPLRERANYKENLFAKTVDGNPLIDRAYQMVLAAA</sequence>
<protein>
    <submittedName>
        <fullName evidence="1">Phage/plasmid-like protein TIGR03299</fullName>
    </submittedName>
</protein>
<dbReference type="RefSeq" id="WP_072849948.1">
    <property type="nucleotide sequence ID" value="NZ_FRAH01000015.1"/>
</dbReference>
<reference evidence="1 2" key="1">
    <citation type="submission" date="2016-11" db="EMBL/GenBank/DDBJ databases">
        <authorList>
            <person name="Jaros S."/>
            <person name="Januszkiewicz K."/>
            <person name="Wedrychowicz H."/>
        </authorList>
    </citation>
    <scope>NUCLEOTIDE SEQUENCE [LARGE SCALE GENOMIC DNA]</scope>
    <source>
        <strain evidence="1 2">DSM 14214</strain>
    </source>
</reference>
<keyword evidence="2" id="KW-1185">Reference proteome</keyword>
<dbReference type="InterPro" id="IPR026325">
    <property type="entry name" value="DUF932"/>
</dbReference>
<accession>A0A1M6PLV5</accession>
<evidence type="ECO:0000313" key="1">
    <source>
        <dbReference type="EMBL" id="SHK08939.1"/>
    </source>
</evidence>
<dbReference type="EMBL" id="FRAH01000015">
    <property type="protein sequence ID" value="SHK08939.1"/>
    <property type="molecule type" value="Genomic_DNA"/>
</dbReference>
<dbReference type="InterPro" id="IPR017686">
    <property type="entry name" value="Phg/plasmid-like_prot"/>
</dbReference>
<dbReference type="OrthoDB" id="576140at2"/>
<evidence type="ECO:0000313" key="2">
    <source>
        <dbReference type="Proteomes" id="UP000183975"/>
    </source>
</evidence>
<gene>
    <name evidence="1" type="ORF">SAMN02745138_01114</name>
</gene>
<organism evidence="1 2">
    <name type="scientific">Anaerotignum lactatifermentans DSM 14214</name>
    <dbReference type="NCBI Taxonomy" id="1121323"/>
    <lineage>
        <taxon>Bacteria</taxon>
        <taxon>Bacillati</taxon>
        <taxon>Bacillota</taxon>
        <taxon>Clostridia</taxon>
        <taxon>Lachnospirales</taxon>
        <taxon>Anaerotignaceae</taxon>
        <taxon>Anaerotignum</taxon>
    </lineage>
</organism>
<name>A0A1M6PLV5_9FIRM</name>
<dbReference type="Proteomes" id="UP000183975">
    <property type="component" value="Unassembled WGS sequence"/>
</dbReference>
<dbReference type="NCBIfam" id="TIGR03299">
    <property type="entry name" value="LGT_TIGR03299"/>
    <property type="match status" value="1"/>
</dbReference>
<dbReference type="AlphaFoldDB" id="A0A1M6PLV5"/>
<dbReference type="Pfam" id="PF06067">
    <property type="entry name" value="DUF932"/>
    <property type="match status" value="1"/>
</dbReference>